<proteinExistence type="predicted"/>
<evidence type="ECO:0000313" key="3">
    <source>
        <dbReference type="Proteomes" id="UP000654075"/>
    </source>
</evidence>
<keyword evidence="3" id="KW-1185">Reference proteome</keyword>
<name>A0A813GRY2_POLGL</name>
<feature type="non-terminal residue" evidence="2">
    <location>
        <position position="345"/>
    </location>
</feature>
<keyword evidence="1" id="KW-1133">Transmembrane helix</keyword>
<dbReference type="AlphaFoldDB" id="A0A813GRY2"/>
<evidence type="ECO:0000313" key="2">
    <source>
        <dbReference type="EMBL" id="CAE8627811.1"/>
    </source>
</evidence>
<keyword evidence="1" id="KW-0812">Transmembrane</keyword>
<organism evidence="2 3">
    <name type="scientific">Polarella glacialis</name>
    <name type="common">Dinoflagellate</name>
    <dbReference type="NCBI Taxonomy" id="89957"/>
    <lineage>
        <taxon>Eukaryota</taxon>
        <taxon>Sar</taxon>
        <taxon>Alveolata</taxon>
        <taxon>Dinophyceae</taxon>
        <taxon>Suessiales</taxon>
        <taxon>Suessiaceae</taxon>
        <taxon>Polarella</taxon>
    </lineage>
</organism>
<sequence>VDGRGFAVGSMPQVPPSAEVLHLSPQELRPAPASRAACSGGQQQQRRQLARVLRPELLLSSRGHRGSRSARLGRIAREARPVLMAALAVPNIALLVAAFLTWRGGRKDFSDGDAMQAQWASYASRPTARALALGAGAARVGFVALRAKLAKDPTKKSELHTRAGKQAVKELMSSSSSFVPEARADRVLPTGLRLRAETALRALADGRTRLASGLDSVDLLRGQLDEAGTRWDLDLREVQESTVEHTAMYARNPEVLGGMLHLVFCLDLVNQWLEQRDSEAEELREQLAALRGAGGAAPASLTAVAPQLEPLLAAMPAGEDRLAQRSDAPHALPAFPLTLPPTAPA</sequence>
<reference evidence="2" key="1">
    <citation type="submission" date="2021-02" db="EMBL/GenBank/DDBJ databases">
        <authorList>
            <person name="Dougan E. K."/>
            <person name="Rhodes N."/>
            <person name="Thang M."/>
            <person name="Chan C."/>
        </authorList>
    </citation>
    <scope>NUCLEOTIDE SEQUENCE</scope>
</reference>
<keyword evidence="1" id="KW-0472">Membrane</keyword>
<comment type="caution">
    <text evidence="2">The sequence shown here is derived from an EMBL/GenBank/DDBJ whole genome shotgun (WGS) entry which is preliminary data.</text>
</comment>
<dbReference type="Proteomes" id="UP000654075">
    <property type="component" value="Unassembled WGS sequence"/>
</dbReference>
<gene>
    <name evidence="2" type="ORF">PGLA1383_LOCUS44528</name>
</gene>
<protein>
    <submittedName>
        <fullName evidence="2">Uncharacterized protein</fullName>
    </submittedName>
</protein>
<accession>A0A813GRY2</accession>
<evidence type="ECO:0000256" key="1">
    <source>
        <dbReference type="SAM" id="Phobius"/>
    </source>
</evidence>
<feature type="transmembrane region" description="Helical" evidence="1">
    <location>
        <begin position="81"/>
        <end position="102"/>
    </location>
</feature>
<dbReference type="EMBL" id="CAJNNV010029271">
    <property type="protein sequence ID" value="CAE8627811.1"/>
    <property type="molecule type" value="Genomic_DNA"/>
</dbReference>